<evidence type="ECO:0000313" key="11">
    <source>
        <dbReference type="Proteomes" id="UP000789342"/>
    </source>
</evidence>
<feature type="region of interest" description="Disordered" evidence="8">
    <location>
        <begin position="343"/>
        <end position="407"/>
    </location>
</feature>
<evidence type="ECO:0000313" key="10">
    <source>
        <dbReference type="EMBL" id="CAG8562970.1"/>
    </source>
</evidence>
<proteinExistence type="inferred from homology"/>
<keyword evidence="4" id="KW-0234">DNA repair</keyword>
<keyword evidence="2" id="KW-0227">DNA damage</keyword>
<evidence type="ECO:0000256" key="3">
    <source>
        <dbReference type="ARBA" id="ARBA00023125"/>
    </source>
</evidence>
<dbReference type="GO" id="GO:0006303">
    <property type="term" value="P:double-strand break repair via nonhomologous end joining"/>
    <property type="evidence" value="ECO:0007669"/>
    <property type="project" value="TreeGrafter"/>
</dbReference>
<gene>
    <name evidence="10" type="ORF">AMORRO_LOCUS6107</name>
</gene>
<dbReference type="Pfam" id="PF09302">
    <property type="entry name" value="XLF"/>
    <property type="match status" value="1"/>
</dbReference>
<dbReference type="InterPro" id="IPR052287">
    <property type="entry name" value="NHEJ_factor"/>
</dbReference>
<dbReference type="Gene3D" id="2.170.210.10">
    <property type="entry name" value="DNA double-strand break repair and VJ recombination XRCC4, N-terminal"/>
    <property type="match status" value="1"/>
</dbReference>
<comment type="caution">
    <text evidence="10">The sequence shown here is derived from an EMBL/GenBank/DDBJ whole genome shotgun (WGS) entry which is preliminary data.</text>
</comment>
<dbReference type="GO" id="GO:0032807">
    <property type="term" value="C:DNA ligase IV complex"/>
    <property type="evidence" value="ECO:0007669"/>
    <property type="project" value="TreeGrafter"/>
</dbReference>
<dbReference type="InterPro" id="IPR038051">
    <property type="entry name" value="XRCC4-like_N_sf"/>
</dbReference>
<evidence type="ECO:0000256" key="6">
    <source>
        <dbReference type="ARBA" id="ARBA00025747"/>
    </source>
</evidence>
<reference evidence="10" key="1">
    <citation type="submission" date="2021-06" db="EMBL/GenBank/DDBJ databases">
        <authorList>
            <person name="Kallberg Y."/>
            <person name="Tangrot J."/>
            <person name="Rosling A."/>
        </authorList>
    </citation>
    <scope>NUCLEOTIDE SEQUENCE</scope>
    <source>
        <strain evidence="10">CL551</strain>
    </source>
</reference>
<protein>
    <recommendedName>
        <fullName evidence="7">Non-homologous end-joining factor 1</fullName>
    </recommendedName>
</protein>
<dbReference type="EMBL" id="CAJVPV010003939">
    <property type="protein sequence ID" value="CAG8562970.1"/>
    <property type="molecule type" value="Genomic_DNA"/>
</dbReference>
<dbReference type="PANTHER" id="PTHR32235">
    <property type="entry name" value="NON-HOMOLOGOUS END-JOINING FACTOR 1"/>
    <property type="match status" value="1"/>
</dbReference>
<keyword evidence="11" id="KW-1185">Reference proteome</keyword>
<evidence type="ECO:0000256" key="2">
    <source>
        <dbReference type="ARBA" id="ARBA00022763"/>
    </source>
</evidence>
<keyword evidence="3" id="KW-0238">DNA-binding</keyword>
<comment type="similarity">
    <text evidence="6">Belongs to the XRCC4-XLF family. XLF subfamily.</text>
</comment>
<comment type="subcellular location">
    <subcellularLocation>
        <location evidence="1">Nucleus</location>
    </subcellularLocation>
</comment>
<feature type="domain" description="XLF-like N-terminal" evidence="9">
    <location>
        <begin position="65"/>
        <end position="170"/>
    </location>
</feature>
<evidence type="ECO:0000256" key="8">
    <source>
        <dbReference type="SAM" id="MobiDB-lite"/>
    </source>
</evidence>
<feature type="compositionally biased region" description="Basic and acidic residues" evidence="8">
    <location>
        <begin position="369"/>
        <end position="399"/>
    </location>
</feature>
<dbReference type="AlphaFoldDB" id="A0A9N9BFJ1"/>
<evidence type="ECO:0000256" key="1">
    <source>
        <dbReference type="ARBA" id="ARBA00004123"/>
    </source>
</evidence>
<evidence type="ECO:0000256" key="7">
    <source>
        <dbReference type="ARBA" id="ARBA00044529"/>
    </source>
</evidence>
<keyword evidence="5" id="KW-0539">Nucleus</keyword>
<organism evidence="10 11">
    <name type="scientific">Acaulospora morrowiae</name>
    <dbReference type="NCBI Taxonomy" id="94023"/>
    <lineage>
        <taxon>Eukaryota</taxon>
        <taxon>Fungi</taxon>
        <taxon>Fungi incertae sedis</taxon>
        <taxon>Mucoromycota</taxon>
        <taxon>Glomeromycotina</taxon>
        <taxon>Glomeromycetes</taxon>
        <taxon>Diversisporales</taxon>
        <taxon>Acaulosporaceae</taxon>
        <taxon>Acaulospora</taxon>
    </lineage>
</organism>
<feature type="region of interest" description="Disordered" evidence="8">
    <location>
        <begin position="294"/>
        <end position="321"/>
    </location>
</feature>
<feature type="compositionally biased region" description="Low complexity" evidence="8">
    <location>
        <begin position="312"/>
        <end position="321"/>
    </location>
</feature>
<feature type="compositionally biased region" description="Polar residues" evidence="8">
    <location>
        <begin position="343"/>
        <end position="357"/>
    </location>
</feature>
<dbReference type="CDD" id="cd22285">
    <property type="entry name" value="HD_XLF_N"/>
    <property type="match status" value="1"/>
</dbReference>
<sequence length="407" mass="46702">KNQPFSKVFVVIILPISDAHAYKKKMKLTRSIDSELSSTNWVVFSLGTCGNDNKKKNDYKENKPKKNAKTFLVKSVFKSDRYAVLITDLRRVWFEESSEREIIKRAKDPESGLDASEEIQVPNLLHLLSGILETQKDGVTYEFEIVKNKLKLNTLTDLGLVTLRWIFFCAIIPLSSSPEDIMTSEGILDGPAILYKHLMLPMMNVTLGYMHQVDELVRIVKEKEDELLDVIEGKTSTKKRKTEHFDGDKLEENMRKKIALQIDRVKQKEIVPISEILADRRIRTLFKDVTENITSKQRAEEVPRSKTPETPSNSQLSIDLDSSQSTILEEDLSNWKLVDSRSFGASSNSKGTEVLSNENKHSQKAISKSAEKEETVPVQKELEKRQQIKDSQKRYDESLKKKKKKVW</sequence>
<name>A0A9N9BFJ1_9GLOM</name>
<feature type="non-terminal residue" evidence="10">
    <location>
        <position position="407"/>
    </location>
</feature>
<feature type="compositionally biased region" description="Basic and acidic residues" evidence="8">
    <location>
        <begin position="297"/>
        <end position="307"/>
    </location>
</feature>
<dbReference type="Proteomes" id="UP000789342">
    <property type="component" value="Unassembled WGS sequence"/>
</dbReference>
<evidence type="ECO:0000256" key="5">
    <source>
        <dbReference type="ARBA" id="ARBA00023242"/>
    </source>
</evidence>
<dbReference type="PANTHER" id="PTHR32235:SF1">
    <property type="entry name" value="NON-HOMOLOGOUS END-JOINING FACTOR 1"/>
    <property type="match status" value="1"/>
</dbReference>
<dbReference type="OrthoDB" id="2155935at2759"/>
<dbReference type="GO" id="GO:0045027">
    <property type="term" value="F:DNA end binding"/>
    <property type="evidence" value="ECO:0007669"/>
    <property type="project" value="TreeGrafter"/>
</dbReference>
<evidence type="ECO:0000259" key="9">
    <source>
        <dbReference type="Pfam" id="PF09302"/>
    </source>
</evidence>
<dbReference type="InterPro" id="IPR015381">
    <property type="entry name" value="XLF-like_N"/>
</dbReference>
<evidence type="ECO:0000256" key="4">
    <source>
        <dbReference type="ARBA" id="ARBA00023204"/>
    </source>
</evidence>
<accession>A0A9N9BFJ1</accession>